<evidence type="ECO:0000256" key="2">
    <source>
        <dbReference type="SAM" id="Phobius"/>
    </source>
</evidence>
<organism evidence="4 5">
    <name type="scientific">Hungatella hathewayi</name>
    <dbReference type="NCBI Taxonomy" id="154046"/>
    <lineage>
        <taxon>Bacteria</taxon>
        <taxon>Bacillati</taxon>
        <taxon>Bacillota</taxon>
        <taxon>Clostridia</taxon>
        <taxon>Lachnospirales</taxon>
        <taxon>Lachnospiraceae</taxon>
        <taxon>Hungatella</taxon>
    </lineage>
</organism>
<dbReference type="InterPro" id="IPR001387">
    <property type="entry name" value="Cro/C1-type_HTH"/>
</dbReference>
<dbReference type="SUPFAM" id="SSF47413">
    <property type="entry name" value="lambda repressor-like DNA-binding domains"/>
    <property type="match status" value="1"/>
</dbReference>
<dbReference type="PROSITE" id="PS50943">
    <property type="entry name" value="HTH_CROC1"/>
    <property type="match status" value="1"/>
</dbReference>
<reference evidence="4 5" key="1">
    <citation type="submission" date="2018-08" db="EMBL/GenBank/DDBJ databases">
        <title>A genome reference for cultivated species of the human gut microbiota.</title>
        <authorList>
            <person name="Zou Y."/>
            <person name="Xue W."/>
            <person name="Luo G."/>
        </authorList>
    </citation>
    <scope>NUCLEOTIDE SEQUENCE [LARGE SCALE GENOMIC DNA]</scope>
    <source>
        <strain evidence="4 5">AF19-13AC</strain>
    </source>
</reference>
<dbReference type="InterPro" id="IPR010982">
    <property type="entry name" value="Lambda_DNA-bd_dom_sf"/>
</dbReference>
<accession>A0A3E3DMF3</accession>
<sequence>MPNLGTWQAKIRNSTDSRLLYFPKFCTLHLLDHDWNMVKAGCTPRIWRTALFRHVLIKQEKREFMDNEKFGQFVRSMRKEKQMTQQQLAERLHLTDKAVSKWERGLSLPDISMLEQLARELDVSVVELLCGERKEDNIRKDAVEELLVDTMSDSLRKEKRVRRRCLILLGTVIVLAVLTVFYGRTVINFALDRFSEKYETSYHTSEFEIVRKRDQKPESCFIYKEPAGQFRNNYHVMEITSDGSIRELFVLEETGMDLDRAPLLKMDDDCLYVLFDGMDNEDRTERVYQGAIEADPQGFLPRLFRYDFQSGQVKAVPLPDEKHSLLIDAFTYQGEPVAVTQKFKGLLFGINLGFYKGDRLCISAMDAADGQQGTSVQWDQYFENLTKDGGIRSAGWLDGDSYYLAAPDGIRELDLKSGGTKLVKEMDLRLCGRAELKKTALPEGPEWAVVCSVAETVGEYGYPQEWKTVVLGVDESFESMGQVELPLYASAVEWGKTSVMISDGGEAFQSILVDLKSMTGQEAVRAGRGELKSSLYGASWQQRNPYRTDALEESTIQWVYLEGSGEYRLSGTEKGIKEK</sequence>
<dbReference type="GO" id="GO:0003677">
    <property type="term" value="F:DNA binding"/>
    <property type="evidence" value="ECO:0007669"/>
    <property type="project" value="UniProtKB-KW"/>
</dbReference>
<dbReference type="Gene3D" id="1.10.260.40">
    <property type="entry name" value="lambda repressor-like DNA-binding domains"/>
    <property type="match status" value="1"/>
</dbReference>
<evidence type="ECO:0000313" key="4">
    <source>
        <dbReference type="EMBL" id="RGD70471.1"/>
    </source>
</evidence>
<gene>
    <name evidence="4" type="ORF">DWX31_12435</name>
</gene>
<keyword evidence="2" id="KW-0472">Membrane</keyword>
<dbReference type="Proteomes" id="UP000261023">
    <property type="component" value="Unassembled WGS sequence"/>
</dbReference>
<dbReference type="EMBL" id="QTJW01000007">
    <property type="protein sequence ID" value="RGD70471.1"/>
    <property type="molecule type" value="Genomic_DNA"/>
</dbReference>
<feature type="domain" description="HTH cro/C1-type" evidence="3">
    <location>
        <begin position="74"/>
        <end position="128"/>
    </location>
</feature>
<protein>
    <submittedName>
        <fullName evidence="4">Helix-turn-helix domain-containing protein</fullName>
    </submittedName>
</protein>
<feature type="transmembrane region" description="Helical" evidence="2">
    <location>
        <begin position="165"/>
        <end position="183"/>
    </location>
</feature>
<dbReference type="SMART" id="SM00530">
    <property type="entry name" value="HTH_XRE"/>
    <property type="match status" value="1"/>
</dbReference>
<keyword evidence="1" id="KW-0238">DNA-binding</keyword>
<dbReference type="OrthoDB" id="9813152at2"/>
<evidence type="ECO:0000256" key="1">
    <source>
        <dbReference type="ARBA" id="ARBA00023125"/>
    </source>
</evidence>
<evidence type="ECO:0000259" key="3">
    <source>
        <dbReference type="PROSITE" id="PS50943"/>
    </source>
</evidence>
<dbReference type="Pfam" id="PF01381">
    <property type="entry name" value="HTH_3"/>
    <property type="match status" value="1"/>
</dbReference>
<keyword evidence="2" id="KW-1133">Transmembrane helix</keyword>
<proteinExistence type="predicted"/>
<keyword evidence="2" id="KW-0812">Transmembrane</keyword>
<name>A0A3E3DMF3_9FIRM</name>
<dbReference type="CDD" id="cd00093">
    <property type="entry name" value="HTH_XRE"/>
    <property type="match status" value="1"/>
</dbReference>
<dbReference type="PANTHER" id="PTHR46558:SF4">
    <property type="entry name" value="DNA-BIDING PHAGE PROTEIN"/>
    <property type="match status" value="1"/>
</dbReference>
<dbReference type="PANTHER" id="PTHR46558">
    <property type="entry name" value="TRACRIPTIONAL REGULATORY PROTEIN-RELATED-RELATED"/>
    <property type="match status" value="1"/>
</dbReference>
<dbReference type="AlphaFoldDB" id="A0A3E3DMF3"/>
<evidence type="ECO:0000313" key="5">
    <source>
        <dbReference type="Proteomes" id="UP000261023"/>
    </source>
</evidence>
<comment type="caution">
    <text evidence="4">The sequence shown here is derived from an EMBL/GenBank/DDBJ whole genome shotgun (WGS) entry which is preliminary data.</text>
</comment>